<proteinExistence type="inferred from homology"/>
<reference evidence="11 12" key="1">
    <citation type="journal article" date="2022" name="Environ. Microbiol. Rep.">
        <title>Eco-phylogenetic analyses reveal divergent evolution of vitamin B12 metabolism in the marine bacterial family 'Psychromonadaceae'.</title>
        <authorList>
            <person name="Jin X."/>
            <person name="Yang Y."/>
            <person name="Cao H."/>
            <person name="Gao B."/>
            <person name="Zhao Z."/>
        </authorList>
    </citation>
    <scope>NUCLEOTIDE SEQUENCE [LARGE SCALE GENOMIC DNA]</scope>
    <source>
        <strain evidence="11 12">MKS20</strain>
    </source>
</reference>
<dbReference type="GO" id="GO:0008710">
    <property type="term" value="F:8-amino-7-oxononanoate synthase activity"/>
    <property type="evidence" value="ECO:0007669"/>
    <property type="project" value="UniProtKB-EC"/>
</dbReference>
<comment type="caution">
    <text evidence="11">The sequence shown here is derived from an EMBL/GenBank/DDBJ whole genome shotgun (WGS) entry which is preliminary data.</text>
</comment>
<evidence type="ECO:0000256" key="7">
    <source>
        <dbReference type="ARBA" id="ARBA00022898"/>
    </source>
</evidence>
<dbReference type="InterPro" id="IPR050087">
    <property type="entry name" value="AON_synthase_class-II"/>
</dbReference>
<dbReference type="InterPro" id="IPR004839">
    <property type="entry name" value="Aminotransferase_I/II_large"/>
</dbReference>
<gene>
    <name evidence="9 11" type="primary">bioF</name>
    <name evidence="11" type="ORF">K6Y31_11575</name>
</gene>
<comment type="catalytic activity">
    <reaction evidence="8 9">
        <text>6-carboxyhexanoyl-[ACP] + L-alanine + H(+) = (8S)-8-amino-7-oxononanoate + holo-[ACP] + CO2</text>
        <dbReference type="Rhea" id="RHEA:42288"/>
        <dbReference type="Rhea" id="RHEA-COMP:9685"/>
        <dbReference type="Rhea" id="RHEA-COMP:9955"/>
        <dbReference type="ChEBI" id="CHEBI:15378"/>
        <dbReference type="ChEBI" id="CHEBI:16526"/>
        <dbReference type="ChEBI" id="CHEBI:57972"/>
        <dbReference type="ChEBI" id="CHEBI:64479"/>
        <dbReference type="ChEBI" id="CHEBI:78846"/>
        <dbReference type="ChEBI" id="CHEBI:149468"/>
        <dbReference type="EC" id="2.3.1.47"/>
    </reaction>
</comment>
<evidence type="ECO:0000256" key="3">
    <source>
        <dbReference type="ARBA" id="ARBA00010008"/>
    </source>
</evidence>
<organism evidence="11 12">
    <name type="scientific">Motilimonas cestriensis</name>
    <dbReference type="NCBI Taxonomy" id="2742685"/>
    <lineage>
        <taxon>Bacteria</taxon>
        <taxon>Pseudomonadati</taxon>
        <taxon>Pseudomonadota</taxon>
        <taxon>Gammaproteobacteria</taxon>
        <taxon>Alteromonadales</taxon>
        <taxon>Alteromonadales genera incertae sedis</taxon>
        <taxon>Motilimonas</taxon>
    </lineage>
</organism>
<dbReference type="InterPro" id="IPR004723">
    <property type="entry name" value="AONS_Archaea/Proteobacteria"/>
</dbReference>
<feature type="binding site" evidence="9">
    <location>
        <position position="234"/>
    </location>
    <ligand>
        <name>pyridoxal 5'-phosphate</name>
        <dbReference type="ChEBI" id="CHEBI:597326"/>
    </ligand>
</feature>
<keyword evidence="12" id="KW-1185">Reference proteome</keyword>
<evidence type="ECO:0000256" key="5">
    <source>
        <dbReference type="ARBA" id="ARBA00022679"/>
    </source>
</evidence>
<dbReference type="HAMAP" id="MF_01693">
    <property type="entry name" value="BioF_aminotrans_2"/>
    <property type="match status" value="1"/>
</dbReference>
<dbReference type="InterPro" id="IPR015421">
    <property type="entry name" value="PyrdxlP-dep_Trfase_major"/>
</dbReference>
<dbReference type="PANTHER" id="PTHR13693:SF100">
    <property type="entry name" value="8-AMINO-7-OXONONANOATE SYNTHASE"/>
    <property type="match status" value="1"/>
</dbReference>
<evidence type="ECO:0000256" key="8">
    <source>
        <dbReference type="ARBA" id="ARBA00047715"/>
    </source>
</evidence>
<evidence type="ECO:0000313" key="12">
    <source>
        <dbReference type="Proteomes" id="UP001201273"/>
    </source>
</evidence>
<dbReference type="EMBL" id="JAIMJA010000010">
    <property type="protein sequence ID" value="MCE2595457.1"/>
    <property type="molecule type" value="Genomic_DNA"/>
</dbReference>
<keyword evidence="11" id="KW-0012">Acyltransferase</keyword>
<protein>
    <recommendedName>
        <fullName evidence="9">8-amino-7-oxononanoate synthase</fullName>
        <shortName evidence="9">AONS</shortName>
        <ecNumber evidence="9">2.3.1.47</ecNumber>
    </recommendedName>
    <alternativeName>
        <fullName evidence="9">7-keto-8-amino-pelargonic acid synthase</fullName>
        <shortName evidence="9">7-KAP synthase</shortName>
        <shortName evidence="9">KAPA synthase</shortName>
    </alternativeName>
    <alternativeName>
        <fullName evidence="9">8-amino-7-ketopelargonate synthase</fullName>
    </alternativeName>
</protein>
<dbReference type="EC" id="2.3.1.47" evidence="9"/>
<evidence type="ECO:0000256" key="4">
    <source>
        <dbReference type="ARBA" id="ARBA00011738"/>
    </source>
</evidence>
<dbReference type="Proteomes" id="UP001201273">
    <property type="component" value="Unassembled WGS sequence"/>
</dbReference>
<dbReference type="PANTHER" id="PTHR13693">
    <property type="entry name" value="CLASS II AMINOTRANSFERASE/8-AMINO-7-OXONONANOATE SYNTHASE"/>
    <property type="match status" value="1"/>
</dbReference>
<evidence type="ECO:0000256" key="9">
    <source>
        <dbReference type="HAMAP-Rule" id="MF_01693"/>
    </source>
</evidence>
<keyword evidence="7 9" id="KW-0663">Pyridoxal phosphate</keyword>
<evidence type="ECO:0000256" key="2">
    <source>
        <dbReference type="ARBA" id="ARBA00004746"/>
    </source>
</evidence>
<feature type="binding site" evidence="9">
    <location>
        <position position="132"/>
    </location>
    <ligand>
        <name>substrate</name>
    </ligand>
</feature>
<dbReference type="Pfam" id="PF00155">
    <property type="entry name" value="Aminotran_1_2"/>
    <property type="match status" value="1"/>
</dbReference>
<dbReference type="Gene3D" id="3.40.640.10">
    <property type="entry name" value="Type I PLP-dependent aspartate aminotransferase-like (Major domain)"/>
    <property type="match status" value="1"/>
</dbReference>
<feature type="modified residue" description="N6-(pyridoxal phosphate)lysine" evidence="9">
    <location>
        <position position="237"/>
    </location>
</feature>
<feature type="binding site" evidence="9">
    <location>
        <position position="205"/>
    </location>
    <ligand>
        <name>pyridoxal 5'-phosphate</name>
        <dbReference type="ChEBI" id="CHEBI:597326"/>
    </ligand>
</feature>
<dbReference type="InterPro" id="IPR015422">
    <property type="entry name" value="PyrdxlP-dep_Trfase_small"/>
</dbReference>
<name>A0ABS8WAY7_9GAMM</name>
<comment type="similarity">
    <text evidence="3 9">Belongs to the class-II pyridoxal-phosphate-dependent aminotransferase family. BioF subfamily.</text>
</comment>
<comment type="function">
    <text evidence="9">Catalyzes the decarboxylative condensation of pimeloyl-[acyl-carrier protein] and L-alanine to produce 8-amino-7-oxononanoate (AON), [acyl-carrier protein], and carbon dioxide.</text>
</comment>
<dbReference type="NCBIfam" id="TIGR00858">
    <property type="entry name" value="bioF"/>
    <property type="match status" value="1"/>
</dbReference>
<evidence type="ECO:0000256" key="6">
    <source>
        <dbReference type="ARBA" id="ARBA00022756"/>
    </source>
</evidence>
<comment type="subunit">
    <text evidence="4 9">Homodimer.</text>
</comment>
<keyword evidence="5 9" id="KW-0808">Transferase</keyword>
<dbReference type="SUPFAM" id="SSF53383">
    <property type="entry name" value="PLP-dependent transferases"/>
    <property type="match status" value="1"/>
</dbReference>
<dbReference type="InterPro" id="IPR015424">
    <property type="entry name" value="PyrdxlP-dep_Trfase"/>
</dbReference>
<evidence type="ECO:0000313" key="11">
    <source>
        <dbReference type="EMBL" id="MCE2595457.1"/>
    </source>
</evidence>
<feature type="binding site" evidence="9">
    <location>
        <begin position="107"/>
        <end position="108"/>
    </location>
    <ligand>
        <name>pyridoxal 5'-phosphate</name>
        <dbReference type="ChEBI" id="CHEBI:597326"/>
    </ligand>
</feature>
<feature type="binding site" evidence="9">
    <location>
        <position position="351"/>
    </location>
    <ligand>
        <name>substrate</name>
    </ligand>
</feature>
<comment type="pathway">
    <text evidence="2 9">Cofactor biosynthesis; biotin biosynthesis.</text>
</comment>
<sequence length="388" mass="41677">MAFDFIKPALAQRQAEHLYRQLTPVAGAQGRYLEVGGQRYLNFSSNDYLSLAAEPTLINAWQSGLAQYGCGSGASALVTGYSQAHADLEAKLKSWLGVDAVALFNSGYSANQAILKLLLSKDDLLLQDKLNHASLMEAGSFLPCPMMRFCHNDMAHLTSLLTKSGQNKLIVSEGVFSMDGDSAPITELLQLRNQSQAWLMLDDAHGIGVCGPDGTGSAAAAGLKNSELDIYMATFGKALGVGGAMIAGSQSLIDYIVNFSKAYIYTTAMPPAQAVAISKAVDLVQTQSWRQQQLQDNIQYFKQLAGQYQLPLMASNSAIQPVVIGDSQRALEVANALRQQGFYCSAMRPPTVAKGTARLRITLTTGHQQQDIADLLASLNSILVAQYG</sequence>
<evidence type="ECO:0000259" key="10">
    <source>
        <dbReference type="Pfam" id="PF00155"/>
    </source>
</evidence>
<feature type="binding site" evidence="9">
    <location>
        <position position="177"/>
    </location>
    <ligand>
        <name>pyridoxal 5'-phosphate</name>
        <dbReference type="ChEBI" id="CHEBI:597326"/>
    </ligand>
</feature>
<dbReference type="InterPro" id="IPR001917">
    <property type="entry name" value="Aminotrans_II_pyridoxalP_BS"/>
</dbReference>
<accession>A0ABS8WAY7</accession>
<keyword evidence="6 9" id="KW-0093">Biotin biosynthesis</keyword>
<feature type="domain" description="Aminotransferase class I/classII large" evidence="10">
    <location>
        <begin position="40"/>
        <end position="378"/>
    </location>
</feature>
<evidence type="ECO:0000256" key="1">
    <source>
        <dbReference type="ARBA" id="ARBA00001933"/>
    </source>
</evidence>
<dbReference type="RefSeq" id="WP_233052935.1">
    <property type="nucleotide sequence ID" value="NZ_JAIMJA010000010.1"/>
</dbReference>
<dbReference type="Gene3D" id="3.90.1150.10">
    <property type="entry name" value="Aspartate Aminotransferase, domain 1"/>
    <property type="match status" value="1"/>
</dbReference>
<dbReference type="InterPro" id="IPR022834">
    <property type="entry name" value="AONS_Proteobacteria"/>
</dbReference>
<feature type="binding site" evidence="9">
    <location>
        <position position="20"/>
    </location>
    <ligand>
        <name>substrate</name>
    </ligand>
</feature>
<dbReference type="PROSITE" id="PS00599">
    <property type="entry name" value="AA_TRANSFER_CLASS_2"/>
    <property type="match status" value="1"/>
</dbReference>
<comment type="cofactor">
    <cofactor evidence="1 9">
        <name>pyridoxal 5'-phosphate</name>
        <dbReference type="ChEBI" id="CHEBI:597326"/>
    </cofactor>
</comment>